<comment type="caution">
    <text evidence="2">The sequence shown here is derived from an EMBL/GenBank/DDBJ whole genome shotgun (WGS) entry which is preliminary data.</text>
</comment>
<organism evidence="2 3">
    <name type="scientific">Petrolisthes cinctipes</name>
    <name type="common">Flat porcelain crab</name>
    <dbReference type="NCBI Taxonomy" id="88211"/>
    <lineage>
        <taxon>Eukaryota</taxon>
        <taxon>Metazoa</taxon>
        <taxon>Ecdysozoa</taxon>
        <taxon>Arthropoda</taxon>
        <taxon>Crustacea</taxon>
        <taxon>Multicrustacea</taxon>
        <taxon>Malacostraca</taxon>
        <taxon>Eumalacostraca</taxon>
        <taxon>Eucarida</taxon>
        <taxon>Decapoda</taxon>
        <taxon>Pleocyemata</taxon>
        <taxon>Anomura</taxon>
        <taxon>Galatheoidea</taxon>
        <taxon>Porcellanidae</taxon>
        <taxon>Petrolisthes</taxon>
    </lineage>
</organism>
<dbReference type="Proteomes" id="UP001286313">
    <property type="component" value="Unassembled WGS sequence"/>
</dbReference>
<keyword evidence="3" id="KW-1185">Reference proteome</keyword>
<protein>
    <submittedName>
        <fullName evidence="2">Uncharacterized protein</fullName>
    </submittedName>
</protein>
<dbReference type="AlphaFoldDB" id="A0AAE1FPC8"/>
<evidence type="ECO:0000256" key="1">
    <source>
        <dbReference type="SAM" id="MobiDB-lite"/>
    </source>
</evidence>
<name>A0AAE1FPC8_PETCI</name>
<evidence type="ECO:0000313" key="2">
    <source>
        <dbReference type="EMBL" id="KAK3875418.1"/>
    </source>
</evidence>
<accession>A0AAE1FPC8</accession>
<proteinExistence type="predicted"/>
<evidence type="ECO:0000313" key="3">
    <source>
        <dbReference type="Proteomes" id="UP001286313"/>
    </source>
</evidence>
<gene>
    <name evidence="2" type="ORF">Pcinc_019702</name>
</gene>
<sequence>MPLAAAHATLRPYQPCYATPTPLAITYVTRILITRRPLTRNATSMPLAITDAARLIITHMLLTRYATQMPLATPHTTHRHLPCYATLTHLATPHATGHHSTPRRLPTRILHARYATCTPLMTQHASSQHGAPLHTQYLHHASPPTTGRSHVQVPRRGTQPTHRAYQAQR</sequence>
<feature type="region of interest" description="Disordered" evidence="1">
    <location>
        <begin position="137"/>
        <end position="169"/>
    </location>
</feature>
<dbReference type="EMBL" id="JAWQEG010001968">
    <property type="protein sequence ID" value="KAK3875418.1"/>
    <property type="molecule type" value="Genomic_DNA"/>
</dbReference>
<reference evidence="2" key="1">
    <citation type="submission" date="2023-10" db="EMBL/GenBank/DDBJ databases">
        <title>Genome assemblies of two species of porcelain crab, Petrolisthes cinctipes and Petrolisthes manimaculis (Anomura: Porcellanidae).</title>
        <authorList>
            <person name="Angst P."/>
        </authorList>
    </citation>
    <scope>NUCLEOTIDE SEQUENCE</scope>
    <source>
        <strain evidence="2">PB745_01</strain>
        <tissue evidence="2">Gill</tissue>
    </source>
</reference>